<evidence type="ECO:0000313" key="1">
    <source>
        <dbReference type="EMBL" id="AAU37186.1"/>
    </source>
</evidence>
<organism evidence="1 2">
    <name type="scientific">Mannheimia succiniciproducens (strain KCTC 0769BP / MBEL55E)</name>
    <dbReference type="NCBI Taxonomy" id="221988"/>
    <lineage>
        <taxon>Bacteria</taxon>
        <taxon>Pseudomonadati</taxon>
        <taxon>Pseudomonadota</taxon>
        <taxon>Gammaproteobacteria</taxon>
        <taxon>Pasteurellales</taxon>
        <taxon>Pasteurellaceae</taxon>
        <taxon>Basfia</taxon>
    </lineage>
</organism>
<dbReference type="Proteomes" id="UP000000607">
    <property type="component" value="Chromosome"/>
</dbReference>
<name>Q65V24_MANSM</name>
<keyword evidence="2" id="KW-1185">Reference proteome</keyword>
<protein>
    <submittedName>
        <fullName evidence="1">Uncharacterized protein</fullName>
    </submittedName>
</protein>
<reference evidence="1 2" key="1">
    <citation type="journal article" date="2004" name="Nat. Biotechnol.">
        <title>The genome sequence of the capnophilic rumen bacterium Mannheimia succiniciproducens.</title>
        <authorList>
            <person name="Hong S.H."/>
            <person name="Kim J.S."/>
            <person name="Lee S.Y."/>
            <person name="In Y.H."/>
            <person name="Choi S.S."/>
            <person name="Rih J.-K."/>
            <person name="Kim C.H."/>
            <person name="Jeong H."/>
            <person name="Hur C.G."/>
            <person name="Kim J.J."/>
        </authorList>
    </citation>
    <scope>NUCLEOTIDE SEQUENCE [LARGE SCALE GENOMIC DNA]</scope>
    <source>
        <strain evidence="2">KCTC 0769BP / MBEL55E</strain>
    </source>
</reference>
<dbReference type="AlphaFoldDB" id="Q65V24"/>
<evidence type="ECO:0000313" key="2">
    <source>
        <dbReference type="Proteomes" id="UP000000607"/>
    </source>
</evidence>
<accession>Q65V24</accession>
<dbReference type="KEGG" id="msu:MS0579"/>
<dbReference type="HOGENOM" id="CLU_3008971_0_0_6"/>
<gene>
    <name evidence="1" type="ordered locus">MS0579</name>
</gene>
<dbReference type="EMBL" id="AE016827">
    <property type="protein sequence ID" value="AAU37186.1"/>
    <property type="molecule type" value="Genomic_DNA"/>
</dbReference>
<sequence length="56" mass="6354">MRSKIRKFLPHFYCNQALPDITTGAISAPIYFAFSFSSPTKISQRQSKPNYIQSIG</sequence>
<proteinExistence type="predicted"/>